<keyword evidence="3" id="KW-1185">Reference proteome</keyword>
<sequence length="72" mass="7553">MVGFGDTRLGAGALFIHQSLWTQHKPDSFEVALAGSEEAHAGLISILNGGGRGLCRESASYSIQRFPPGLAP</sequence>
<organism evidence="1">
    <name type="scientific">Brachypodium distachyon</name>
    <name type="common">Purple false brome</name>
    <name type="synonym">Trachynia distachya</name>
    <dbReference type="NCBI Taxonomy" id="15368"/>
    <lineage>
        <taxon>Eukaryota</taxon>
        <taxon>Viridiplantae</taxon>
        <taxon>Streptophyta</taxon>
        <taxon>Embryophyta</taxon>
        <taxon>Tracheophyta</taxon>
        <taxon>Spermatophyta</taxon>
        <taxon>Magnoliopsida</taxon>
        <taxon>Liliopsida</taxon>
        <taxon>Poales</taxon>
        <taxon>Poaceae</taxon>
        <taxon>BOP clade</taxon>
        <taxon>Pooideae</taxon>
        <taxon>Stipodae</taxon>
        <taxon>Brachypodieae</taxon>
        <taxon>Brachypodium</taxon>
    </lineage>
</organism>
<accession>A0A2K2CX91</accession>
<evidence type="ECO:0000313" key="3">
    <source>
        <dbReference type="Proteomes" id="UP000008810"/>
    </source>
</evidence>
<gene>
    <name evidence="1" type="ORF">BRADI_3g15077v3</name>
</gene>
<evidence type="ECO:0000313" key="2">
    <source>
        <dbReference type="EnsemblPlants" id="PNT66630"/>
    </source>
</evidence>
<reference evidence="1 2" key="1">
    <citation type="journal article" date="2010" name="Nature">
        <title>Genome sequencing and analysis of the model grass Brachypodium distachyon.</title>
        <authorList>
            <consortium name="International Brachypodium Initiative"/>
        </authorList>
    </citation>
    <scope>NUCLEOTIDE SEQUENCE [LARGE SCALE GENOMIC DNA]</scope>
    <source>
        <strain evidence="1 2">Bd21</strain>
    </source>
</reference>
<dbReference type="AlphaFoldDB" id="A0A2K2CX91"/>
<protein>
    <submittedName>
        <fullName evidence="1 2">Uncharacterized protein</fullName>
    </submittedName>
</protein>
<dbReference type="EnsemblPlants" id="PNT66630">
    <property type="protein sequence ID" value="PNT66630"/>
    <property type="gene ID" value="BRADI_3g15077v3"/>
</dbReference>
<reference evidence="2" key="3">
    <citation type="submission" date="2018-08" db="UniProtKB">
        <authorList>
            <consortium name="EnsemblPlants"/>
        </authorList>
    </citation>
    <scope>IDENTIFICATION</scope>
    <source>
        <strain evidence="2">cv. Bd21</strain>
    </source>
</reference>
<name>A0A2K2CX91_BRADI</name>
<proteinExistence type="predicted"/>
<reference evidence="1" key="2">
    <citation type="submission" date="2017-06" db="EMBL/GenBank/DDBJ databases">
        <title>WGS assembly of Brachypodium distachyon.</title>
        <authorList>
            <consortium name="The International Brachypodium Initiative"/>
            <person name="Lucas S."/>
            <person name="Harmon-Smith M."/>
            <person name="Lail K."/>
            <person name="Tice H."/>
            <person name="Grimwood J."/>
            <person name="Bruce D."/>
            <person name="Barry K."/>
            <person name="Shu S."/>
            <person name="Lindquist E."/>
            <person name="Wang M."/>
            <person name="Pitluck S."/>
            <person name="Vogel J.P."/>
            <person name="Garvin D.F."/>
            <person name="Mockler T.C."/>
            <person name="Schmutz J."/>
            <person name="Rokhsar D."/>
            <person name="Bevan M.W."/>
        </authorList>
    </citation>
    <scope>NUCLEOTIDE SEQUENCE</scope>
    <source>
        <strain evidence="1">Bd21</strain>
    </source>
</reference>
<dbReference type="Gramene" id="PNT66630">
    <property type="protein sequence ID" value="PNT66630"/>
    <property type="gene ID" value="BRADI_3g15077v3"/>
</dbReference>
<dbReference type="InParanoid" id="A0A2K2CX91"/>
<dbReference type="Proteomes" id="UP000008810">
    <property type="component" value="Chromosome 3"/>
</dbReference>
<dbReference type="EMBL" id="CM000882">
    <property type="protein sequence ID" value="PNT66630.1"/>
    <property type="molecule type" value="Genomic_DNA"/>
</dbReference>
<evidence type="ECO:0000313" key="1">
    <source>
        <dbReference type="EMBL" id="PNT66630.1"/>
    </source>
</evidence>